<accession>A0A3E1NUQ3</accession>
<proteinExistence type="predicted"/>
<gene>
    <name evidence="1" type="ORF">DXN04_28615</name>
</gene>
<organism evidence="1 2">
    <name type="scientific">Chitinophaga silvisoli</name>
    <dbReference type="NCBI Taxonomy" id="2291814"/>
    <lineage>
        <taxon>Bacteria</taxon>
        <taxon>Pseudomonadati</taxon>
        <taxon>Bacteroidota</taxon>
        <taxon>Chitinophagia</taxon>
        <taxon>Chitinophagales</taxon>
        <taxon>Chitinophagaceae</taxon>
        <taxon>Chitinophaga</taxon>
    </lineage>
</organism>
<reference evidence="1 2" key="1">
    <citation type="submission" date="2018-08" db="EMBL/GenBank/DDBJ databases">
        <title>Chitinophaga sp. K20C18050901, a novel bacterium isolated from forest soil.</title>
        <authorList>
            <person name="Wang C."/>
        </authorList>
    </citation>
    <scope>NUCLEOTIDE SEQUENCE [LARGE SCALE GENOMIC DNA]</scope>
    <source>
        <strain evidence="1 2">K20C18050901</strain>
    </source>
</reference>
<comment type="caution">
    <text evidence="1">The sequence shown here is derived from an EMBL/GenBank/DDBJ whole genome shotgun (WGS) entry which is preliminary data.</text>
</comment>
<evidence type="ECO:0000313" key="2">
    <source>
        <dbReference type="Proteomes" id="UP000261174"/>
    </source>
</evidence>
<evidence type="ECO:0000313" key="1">
    <source>
        <dbReference type="EMBL" id="RFM31675.1"/>
    </source>
</evidence>
<dbReference type="Proteomes" id="UP000261174">
    <property type="component" value="Unassembled WGS sequence"/>
</dbReference>
<protein>
    <recommendedName>
        <fullName evidence="3">DUF4595 domain-containing protein</fullName>
    </recommendedName>
</protein>
<name>A0A3E1NUQ3_9BACT</name>
<sequence length="268" mass="29732">MSLSLHRGALGATVLSAAFALSAFKPAYSDNNGGLLHAISSPTDKTVISYNADKSIAKMVTTHAMGDDQYTDVRIPVYQYGKLVKTMSTADEKEQAPALFSSFGYDKKGRIDKISYYEENQVSGYDSLVYDNKGQLAARYFFVIPAGKQTFENHYCQLYTWDQKGNIIQQENMGRGSDNAAFALSSTVDFKYDDKMNSQRSVPGFGYITDLNAVNLSANNIISEVITPANGANAIAKTYVYHYNSRQYPEKVTAKNNNEEVVTELTWE</sequence>
<dbReference type="EMBL" id="QTJV01000013">
    <property type="protein sequence ID" value="RFM31675.1"/>
    <property type="molecule type" value="Genomic_DNA"/>
</dbReference>
<evidence type="ECO:0008006" key="3">
    <source>
        <dbReference type="Google" id="ProtNLM"/>
    </source>
</evidence>
<dbReference type="AlphaFoldDB" id="A0A3E1NUQ3"/>
<dbReference type="OrthoDB" id="664300at2"/>
<keyword evidence="2" id="KW-1185">Reference proteome</keyword>
<dbReference type="RefSeq" id="WP_116856830.1">
    <property type="nucleotide sequence ID" value="NZ_QTJV01000013.1"/>
</dbReference>